<dbReference type="InterPro" id="IPR050884">
    <property type="entry name" value="CNP_phosphodiesterase-III"/>
</dbReference>
<gene>
    <name evidence="6" type="ORF">DK843_10720</name>
</gene>
<evidence type="ECO:0000256" key="3">
    <source>
        <dbReference type="ARBA" id="ARBA00023004"/>
    </source>
</evidence>
<dbReference type="PANTHER" id="PTHR42988">
    <property type="entry name" value="PHOSPHOHYDROLASE"/>
    <property type="match status" value="1"/>
</dbReference>
<dbReference type="GO" id="GO:0016787">
    <property type="term" value="F:hydrolase activity"/>
    <property type="evidence" value="ECO:0007669"/>
    <property type="project" value="UniProtKB-KW"/>
</dbReference>
<evidence type="ECO:0000256" key="4">
    <source>
        <dbReference type="ARBA" id="ARBA00025742"/>
    </source>
</evidence>
<evidence type="ECO:0000259" key="5">
    <source>
        <dbReference type="Pfam" id="PF00149"/>
    </source>
</evidence>
<organism evidence="6 7">
    <name type="scientific">Chromobacterium phragmitis</name>
    <dbReference type="NCBI Taxonomy" id="2202141"/>
    <lineage>
        <taxon>Bacteria</taxon>
        <taxon>Pseudomonadati</taxon>
        <taxon>Pseudomonadota</taxon>
        <taxon>Betaproteobacteria</taxon>
        <taxon>Neisseriales</taxon>
        <taxon>Chromobacteriaceae</taxon>
        <taxon>Chromobacterium</taxon>
    </lineage>
</organism>
<dbReference type="InterPro" id="IPR029052">
    <property type="entry name" value="Metallo-depent_PP-like"/>
</dbReference>
<accession>A0A344UHH6</accession>
<keyword evidence="1" id="KW-0479">Metal-binding</keyword>
<proteinExistence type="inferred from homology"/>
<dbReference type="AlphaFoldDB" id="A0A344UHH6"/>
<comment type="similarity">
    <text evidence="4">Belongs to the cyclic nucleotide phosphodiesterase class-III family.</text>
</comment>
<dbReference type="GO" id="GO:0046872">
    <property type="term" value="F:metal ion binding"/>
    <property type="evidence" value="ECO:0007669"/>
    <property type="project" value="UniProtKB-KW"/>
</dbReference>
<dbReference type="Proteomes" id="UP000252038">
    <property type="component" value="Chromosome"/>
</dbReference>
<feature type="domain" description="Calcineurin-like phosphoesterase" evidence="5">
    <location>
        <begin position="11"/>
        <end position="199"/>
    </location>
</feature>
<evidence type="ECO:0000313" key="7">
    <source>
        <dbReference type="Proteomes" id="UP000252038"/>
    </source>
</evidence>
<dbReference type="OrthoDB" id="9784378at2"/>
<evidence type="ECO:0000313" key="6">
    <source>
        <dbReference type="EMBL" id="AXE34724.1"/>
    </source>
</evidence>
<keyword evidence="2" id="KW-0378">Hydrolase</keyword>
<sequence length="252" mass="26962">MLPTCNGATVKIAQLTDLHLFADKNGCLLGRDTHAALARVLAGLGKEEGVAAVLLTGDVSQDESEASYRLAAEALAGLGLPVHWIAGNHDKRQTMARVFDEHGFLHPLERTELGGWTFIGVDSCVAGQDGGRIADAELERMRRLLGEADGPAAVVLHHHPLAVGTPLLDDCMLSPAAPFWRIAAASPALKLAICGHAHGDYSLAYRGKALEAGPATCFQWRQGACDIEIDDRHGYRLFDFAADGYSVRTVFV</sequence>
<reference evidence="6 7" key="1">
    <citation type="submission" date="2018-05" db="EMBL/GenBank/DDBJ databases">
        <title>Genome sequencing, assembly and analysis of the novel insecticidal bacterium, Chromobacterium phragmitis.</title>
        <authorList>
            <person name="Sparks M.E."/>
            <person name="Blackburn M.B."/>
            <person name="Gundersen-Rindal D.E."/>
        </authorList>
    </citation>
    <scope>NUCLEOTIDE SEQUENCE [LARGE SCALE GENOMIC DNA]</scope>
    <source>
        <strain evidence="6">IIBBL 274-1</strain>
    </source>
</reference>
<dbReference type="Gene3D" id="3.60.21.10">
    <property type="match status" value="1"/>
</dbReference>
<dbReference type="InterPro" id="IPR004843">
    <property type="entry name" value="Calcineurin-like_PHP"/>
</dbReference>
<name>A0A344UHH6_9NEIS</name>
<dbReference type="SUPFAM" id="SSF56300">
    <property type="entry name" value="Metallo-dependent phosphatases"/>
    <property type="match status" value="1"/>
</dbReference>
<dbReference type="PANTHER" id="PTHR42988:SF2">
    <property type="entry name" value="CYCLIC NUCLEOTIDE PHOSPHODIESTERASE CBUA0032-RELATED"/>
    <property type="match status" value="1"/>
</dbReference>
<keyword evidence="3" id="KW-0408">Iron</keyword>
<dbReference type="Pfam" id="PF00149">
    <property type="entry name" value="Metallophos"/>
    <property type="match status" value="1"/>
</dbReference>
<evidence type="ECO:0000256" key="1">
    <source>
        <dbReference type="ARBA" id="ARBA00022723"/>
    </source>
</evidence>
<dbReference type="KEGG" id="chrb:DK843_10720"/>
<dbReference type="KEGG" id="chri:DK842_05195"/>
<evidence type="ECO:0000256" key="2">
    <source>
        <dbReference type="ARBA" id="ARBA00022801"/>
    </source>
</evidence>
<protein>
    <recommendedName>
        <fullName evidence="5">Calcineurin-like phosphoesterase domain-containing protein</fullName>
    </recommendedName>
</protein>
<dbReference type="EMBL" id="CP029554">
    <property type="protein sequence ID" value="AXE34724.1"/>
    <property type="molecule type" value="Genomic_DNA"/>
</dbReference>